<reference evidence="1 2" key="1">
    <citation type="journal article" date="2022" name="Nat. Ecol. Evol.">
        <title>A masculinizing supergene underlies an exaggerated male reproductive morph in a spider.</title>
        <authorList>
            <person name="Hendrickx F."/>
            <person name="De Corte Z."/>
            <person name="Sonet G."/>
            <person name="Van Belleghem S.M."/>
            <person name="Kostlbacher S."/>
            <person name="Vangestel C."/>
        </authorList>
    </citation>
    <scope>NUCLEOTIDE SEQUENCE [LARGE SCALE GENOMIC DNA]</scope>
    <source>
        <strain evidence="1">W744_W776</strain>
    </source>
</reference>
<dbReference type="AlphaFoldDB" id="A0AAV6TSI6"/>
<organism evidence="1 2">
    <name type="scientific">Oedothorax gibbosus</name>
    <dbReference type="NCBI Taxonomy" id="931172"/>
    <lineage>
        <taxon>Eukaryota</taxon>
        <taxon>Metazoa</taxon>
        <taxon>Ecdysozoa</taxon>
        <taxon>Arthropoda</taxon>
        <taxon>Chelicerata</taxon>
        <taxon>Arachnida</taxon>
        <taxon>Araneae</taxon>
        <taxon>Araneomorphae</taxon>
        <taxon>Entelegynae</taxon>
        <taxon>Araneoidea</taxon>
        <taxon>Linyphiidae</taxon>
        <taxon>Erigoninae</taxon>
        <taxon>Oedothorax</taxon>
    </lineage>
</organism>
<gene>
    <name evidence="1" type="ORF">JTE90_025056</name>
</gene>
<protein>
    <submittedName>
        <fullName evidence="1">Uncharacterized protein</fullName>
    </submittedName>
</protein>
<comment type="caution">
    <text evidence="1">The sequence shown here is derived from an EMBL/GenBank/DDBJ whole genome shotgun (WGS) entry which is preliminary data.</text>
</comment>
<accession>A0AAV6TSI6</accession>
<sequence>MATAWRLKLPSKWRHFQASITDPLAEVASVCACGDGGSTFGASVEIFGLADQIQWTRGQRILPLLRGGRQDIDVRDQYSLYARELQARHMPQVCVGGGERSGDQGDIFDEGVRPKAFRVRLGQAVKAPFSGVPSMREESSRLPSAMRER</sequence>
<dbReference type="EMBL" id="JAFNEN010001164">
    <property type="protein sequence ID" value="KAG8174713.1"/>
    <property type="molecule type" value="Genomic_DNA"/>
</dbReference>
<evidence type="ECO:0000313" key="2">
    <source>
        <dbReference type="Proteomes" id="UP000827092"/>
    </source>
</evidence>
<evidence type="ECO:0000313" key="1">
    <source>
        <dbReference type="EMBL" id="KAG8174713.1"/>
    </source>
</evidence>
<keyword evidence="2" id="KW-1185">Reference proteome</keyword>
<proteinExistence type="predicted"/>
<name>A0AAV6TSI6_9ARAC</name>
<dbReference type="Proteomes" id="UP000827092">
    <property type="component" value="Unassembled WGS sequence"/>
</dbReference>